<dbReference type="Proteomes" id="UP000557688">
    <property type="component" value="Unassembled WGS sequence"/>
</dbReference>
<feature type="compositionally biased region" description="Pro residues" evidence="1">
    <location>
        <begin position="344"/>
        <end position="362"/>
    </location>
</feature>
<accession>A0A839UZP4</accession>
<dbReference type="Pfam" id="PF13704">
    <property type="entry name" value="Glyco_tranf_2_4"/>
    <property type="match status" value="1"/>
</dbReference>
<proteinExistence type="predicted"/>
<evidence type="ECO:0000313" key="3">
    <source>
        <dbReference type="Proteomes" id="UP000557688"/>
    </source>
</evidence>
<name>A0A839UZP4_9PROT</name>
<feature type="region of interest" description="Disordered" evidence="1">
    <location>
        <begin position="335"/>
        <end position="364"/>
    </location>
</feature>
<dbReference type="AlphaFoldDB" id="A0A839UZP4"/>
<evidence type="ECO:0000256" key="1">
    <source>
        <dbReference type="SAM" id="MobiDB-lite"/>
    </source>
</evidence>
<gene>
    <name evidence="2" type="ORF">FHR90_001626</name>
</gene>
<dbReference type="EMBL" id="JACHXV010000005">
    <property type="protein sequence ID" value="MBB3173794.1"/>
    <property type="molecule type" value="Genomic_DNA"/>
</dbReference>
<keyword evidence="3" id="KW-1185">Reference proteome</keyword>
<comment type="caution">
    <text evidence="2">The sequence shown here is derived from an EMBL/GenBank/DDBJ whole genome shotgun (WGS) entry which is preliminary data.</text>
</comment>
<evidence type="ECO:0000313" key="2">
    <source>
        <dbReference type="EMBL" id="MBB3173794.1"/>
    </source>
</evidence>
<organism evidence="2 3">
    <name type="scientific">Endobacter medicaginis</name>
    <dbReference type="NCBI Taxonomy" id="1181271"/>
    <lineage>
        <taxon>Bacteria</taxon>
        <taxon>Pseudomonadati</taxon>
        <taxon>Pseudomonadota</taxon>
        <taxon>Alphaproteobacteria</taxon>
        <taxon>Acetobacterales</taxon>
        <taxon>Acetobacteraceae</taxon>
        <taxon>Endobacter</taxon>
    </lineage>
</organism>
<reference evidence="2 3" key="1">
    <citation type="submission" date="2020-08" db="EMBL/GenBank/DDBJ databases">
        <title>Genomic Encyclopedia of Type Strains, Phase III (KMG-III): the genomes of soil and plant-associated and newly described type strains.</title>
        <authorList>
            <person name="Whitman W."/>
        </authorList>
    </citation>
    <scope>NUCLEOTIDE SEQUENCE [LARGE SCALE GENOMIC DNA]</scope>
    <source>
        <strain evidence="2 3">CECT 8088</strain>
    </source>
</reference>
<sequence length="446" mass="48783">MARVRCLMMQRDEAVFLEPWLRYYGYLFGYENLVVFDNGSVEPSVLDTLARYARAGVTVLRDFADNAAFQHKGAIIGGAIRHLDETIGAQGYDFALPVDCDEFIVALTQDGMSCARQAIHASLDAMIGRQHAFSIELSFYNLPGRTGWFFPDGNRKGFLAAGTIAELDHGFHLPRSRIDDRSIETPFAYLHFHNRPFADMQRHAARKLEGLVDVTDHEALRRFRGAGHHLVGYFFMDETGYRTRYDDAVAVAMPEFTDLMAALGVPAEAIDGPADYPVQLGGRLGLRLPLRDGVERRIGAFDGLAYIERSGDVREAGMPPLYHYLLFGRGEKRPPTLVDHAPEAPLPPDPALPEGARPPAPLEPQYSLLGRAGAPPPGAVIVDPATLAPGAAHERDASLDGQAPEAMPETDPASAAKPAEEASGWAFRRFDAMIDADAESETGGVR</sequence>
<protein>
    <submittedName>
        <fullName evidence="2">Uncharacterized protein</fullName>
    </submittedName>
</protein>
<feature type="region of interest" description="Disordered" evidence="1">
    <location>
        <begin position="391"/>
        <end position="422"/>
    </location>
</feature>
<feature type="compositionally biased region" description="Low complexity" evidence="1">
    <location>
        <begin position="412"/>
        <end position="422"/>
    </location>
</feature>